<evidence type="ECO:0000256" key="1">
    <source>
        <dbReference type="ARBA" id="ARBA00035018"/>
    </source>
</evidence>
<keyword evidence="3" id="KW-1185">Reference proteome</keyword>
<proteinExistence type="inferred from homology"/>
<dbReference type="KEGG" id="xla:108719387"/>
<sequence>MAAAKKDAKPKVAGVRFAAGFAEEGAHNHVHFDEQLHDSVVMVTQEDNGHFLVKVGFLKILHKYEISFSLPPIQRLGKSICVVPLPTLNLKVLSITSQAEGHSIKCEYTAHKEGVLKEEMMLASETNDKAVIKVVVHARVLDRHHGTPMLLEGVRCIGTELEYDSEQSDWHGFD</sequence>
<dbReference type="InterPro" id="IPR026794">
    <property type="entry name" value="ADISSP"/>
</dbReference>
<dbReference type="Pfam" id="PF15006">
    <property type="entry name" value="DUF4517"/>
    <property type="match status" value="1"/>
</dbReference>
<dbReference type="GeneID" id="108719387"/>
<protein>
    <recommendedName>
        <fullName evidence="2">Adipose-secreted signaling protein</fullName>
    </recommendedName>
</protein>
<name>A0A8J1MM43_XENLA</name>
<evidence type="ECO:0000256" key="2">
    <source>
        <dbReference type="ARBA" id="ARBA00035300"/>
    </source>
</evidence>
<accession>A0A8J1MM43</accession>
<gene>
    <name evidence="4" type="primary">LOC108719387</name>
</gene>
<comment type="similarity">
    <text evidence="1">Belongs to the ADISSP family.</text>
</comment>
<dbReference type="CTD" id="108719387"/>
<organism evidence="3 4">
    <name type="scientific">Xenopus laevis</name>
    <name type="common">African clawed frog</name>
    <dbReference type="NCBI Taxonomy" id="8355"/>
    <lineage>
        <taxon>Eukaryota</taxon>
        <taxon>Metazoa</taxon>
        <taxon>Chordata</taxon>
        <taxon>Craniata</taxon>
        <taxon>Vertebrata</taxon>
        <taxon>Euteleostomi</taxon>
        <taxon>Amphibia</taxon>
        <taxon>Batrachia</taxon>
        <taxon>Anura</taxon>
        <taxon>Pipoidea</taxon>
        <taxon>Pipidae</taxon>
        <taxon>Xenopodinae</taxon>
        <taxon>Xenopus</taxon>
        <taxon>Xenopus</taxon>
    </lineage>
</organism>
<dbReference type="Proteomes" id="UP000186698">
    <property type="component" value="Chromosome 1L"/>
</dbReference>
<dbReference type="PANTHER" id="PTHR13287:SF2">
    <property type="entry name" value="ADIPOSE-SECRETED SIGNALING PROTEIN"/>
    <property type="match status" value="1"/>
</dbReference>
<dbReference type="OrthoDB" id="6246153at2759"/>
<dbReference type="PANTHER" id="PTHR13287">
    <property type="entry name" value="ADIPOSE-SECRETED SIGNALING PROTEIN"/>
    <property type="match status" value="1"/>
</dbReference>
<reference evidence="4" key="1">
    <citation type="submission" date="2025-08" db="UniProtKB">
        <authorList>
            <consortium name="RefSeq"/>
        </authorList>
    </citation>
    <scope>IDENTIFICATION</scope>
    <source>
        <strain evidence="4">J_2021</strain>
        <tissue evidence="4">Erythrocytes</tissue>
    </source>
</reference>
<dbReference type="RefSeq" id="XP_041442834.1">
    <property type="nucleotide sequence ID" value="XM_041586900.1"/>
</dbReference>
<dbReference type="AlphaFoldDB" id="A0A8J1MM43"/>
<evidence type="ECO:0000313" key="4">
    <source>
        <dbReference type="RefSeq" id="XP_041442834.1"/>
    </source>
</evidence>
<evidence type="ECO:0000313" key="3">
    <source>
        <dbReference type="Proteomes" id="UP000186698"/>
    </source>
</evidence>